<evidence type="ECO:0000256" key="7">
    <source>
        <dbReference type="SAM" id="MobiDB-lite"/>
    </source>
</evidence>
<organism evidence="9 10">
    <name type="scientific">Emydomyces testavorans</name>
    <dbReference type="NCBI Taxonomy" id="2070801"/>
    <lineage>
        <taxon>Eukaryota</taxon>
        <taxon>Fungi</taxon>
        <taxon>Dikarya</taxon>
        <taxon>Ascomycota</taxon>
        <taxon>Pezizomycotina</taxon>
        <taxon>Eurotiomycetes</taxon>
        <taxon>Eurotiomycetidae</taxon>
        <taxon>Onygenales</taxon>
        <taxon>Nannizziopsiaceae</taxon>
        <taxon>Emydomyces</taxon>
    </lineage>
</organism>
<dbReference type="Gene3D" id="1.10.510.10">
    <property type="entry name" value="Transferase(Phosphotransferase) domain 1"/>
    <property type="match status" value="1"/>
</dbReference>
<feature type="domain" description="Protein kinase" evidence="8">
    <location>
        <begin position="62"/>
        <end position="369"/>
    </location>
</feature>
<evidence type="ECO:0000313" key="9">
    <source>
        <dbReference type="EMBL" id="WEW59519.1"/>
    </source>
</evidence>
<comment type="pathway">
    <text evidence="1 6">Metabolic intermediate biosynthesis; chorismate biosynthesis; chorismate from D-erythrose 4-phosphate and phosphoenolpyruvate: step 1/7.</text>
</comment>
<dbReference type="GO" id="GO:0008652">
    <property type="term" value="P:amino acid biosynthetic process"/>
    <property type="evidence" value="ECO:0007669"/>
    <property type="project" value="UniProtKB-KW"/>
</dbReference>
<evidence type="ECO:0000259" key="8">
    <source>
        <dbReference type="PROSITE" id="PS50011"/>
    </source>
</evidence>
<dbReference type="EMBL" id="CP120629">
    <property type="protein sequence ID" value="WEW59519.1"/>
    <property type="molecule type" value="Genomic_DNA"/>
</dbReference>
<keyword evidence="5" id="KW-0464">Manganese</keyword>
<name>A0AAF0IM81_9EURO</name>
<dbReference type="EC" id="2.5.1.54" evidence="6"/>
<dbReference type="GO" id="GO:0005524">
    <property type="term" value="F:ATP binding"/>
    <property type="evidence" value="ECO:0007669"/>
    <property type="project" value="InterPro"/>
</dbReference>
<gene>
    <name evidence="9" type="ORF">PRK78_004993</name>
</gene>
<keyword evidence="10" id="KW-1185">Reference proteome</keyword>
<dbReference type="Gene3D" id="3.30.200.20">
    <property type="entry name" value="Phosphorylase Kinase, domain 1"/>
    <property type="match status" value="1"/>
</dbReference>
<feature type="binding site" evidence="5">
    <location>
        <position position="446"/>
    </location>
    <ligand>
        <name>phosphoenolpyruvate</name>
        <dbReference type="ChEBI" id="CHEBI:58702"/>
    </ligand>
</feature>
<keyword evidence="3 6" id="KW-0808">Transferase</keyword>
<comment type="similarity">
    <text evidence="2 6">Belongs to the class-II DAHP synthase family.</text>
</comment>
<dbReference type="SUPFAM" id="SSF51569">
    <property type="entry name" value="Aldolase"/>
    <property type="match status" value="1"/>
</dbReference>
<feature type="binding site" evidence="5">
    <location>
        <position position="762"/>
    </location>
    <ligand>
        <name>Mn(2+)</name>
        <dbReference type="ChEBI" id="CHEBI:29035"/>
    </ligand>
</feature>
<feature type="compositionally biased region" description="Low complexity" evidence="7">
    <location>
        <begin position="591"/>
        <end position="614"/>
    </location>
</feature>
<evidence type="ECO:0000256" key="5">
    <source>
        <dbReference type="PIRSR" id="PIRSR602480-1"/>
    </source>
</evidence>
<dbReference type="Pfam" id="PF01474">
    <property type="entry name" value="DAHP_synth_2"/>
    <property type="match status" value="1"/>
</dbReference>
<dbReference type="GO" id="GO:0009073">
    <property type="term" value="P:aromatic amino acid family biosynthetic process"/>
    <property type="evidence" value="ECO:0007669"/>
    <property type="project" value="UniProtKB-KW"/>
</dbReference>
<dbReference type="SMART" id="SM00220">
    <property type="entry name" value="S_TKc"/>
    <property type="match status" value="1"/>
</dbReference>
<dbReference type="Pfam" id="PF00069">
    <property type="entry name" value="Pkinase"/>
    <property type="match status" value="1"/>
</dbReference>
<proteinExistence type="inferred from homology"/>
<evidence type="ECO:0000256" key="1">
    <source>
        <dbReference type="ARBA" id="ARBA00004688"/>
    </source>
</evidence>
<dbReference type="SUPFAM" id="SSF56112">
    <property type="entry name" value="Protein kinase-like (PK-like)"/>
    <property type="match status" value="1"/>
</dbReference>
<reference evidence="9" key="1">
    <citation type="submission" date="2023-03" db="EMBL/GenBank/DDBJ databases">
        <title>Emydomyces testavorans Genome Sequence.</title>
        <authorList>
            <person name="Hoyer L."/>
        </authorList>
    </citation>
    <scope>NUCLEOTIDE SEQUENCE</scope>
    <source>
        <strain evidence="9">16-2883</strain>
    </source>
</reference>
<dbReference type="InterPro" id="IPR011009">
    <property type="entry name" value="Kinase-like_dom_sf"/>
</dbReference>
<keyword evidence="6" id="KW-0028">Amino-acid biosynthesis</keyword>
<dbReference type="InterPro" id="IPR000719">
    <property type="entry name" value="Prot_kinase_dom"/>
</dbReference>
<dbReference type="InterPro" id="IPR002480">
    <property type="entry name" value="DAHP_synth_2"/>
</dbReference>
<feature type="binding site" evidence="5">
    <location>
        <position position="407"/>
    </location>
    <ligand>
        <name>Mn(2+)</name>
        <dbReference type="ChEBI" id="CHEBI:29035"/>
    </ligand>
</feature>
<feature type="binding site" evidence="5">
    <location>
        <position position="720"/>
    </location>
    <ligand>
        <name>Mn(2+)</name>
        <dbReference type="ChEBI" id="CHEBI:29035"/>
    </ligand>
</feature>
<evidence type="ECO:0000256" key="6">
    <source>
        <dbReference type="RuleBase" id="RU363071"/>
    </source>
</evidence>
<dbReference type="PROSITE" id="PS50011">
    <property type="entry name" value="PROTEIN_KINASE_DOM"/>
    <property type="match status" value="1"/>
</dbReference>
<comment type="catalytic activity">
    <reaction evidence="4 6">
        <text>D-erythrose 4-phosphate + phosphoenolpyruvate + H2O = 7-phospho-2-dehydro-3-deoxy-D-arabino-heptonate + phosphate</text>
        <dbReference type="Rhea" id="RHEA:14717"/>
        <dbReference type="ChEBI" id="CHEBI:15377"/>
        <dbReference type="ChEBI" id="CHEBI:16897"/>
        <dbReference type="ChEBI" id="CHEBI:43474"/>
        <dbReference type="ChEBI" id="CHEBI:58394"/>
        <dbReference type="ChEBI" id="CHEBI:58702"/>
        <dbReference type="EC" id="2.5.1.54"/>
    </reaction>
</comment>
<feature type="binding site" evidence="5">
    <location>
        <position position="688"/>
    </location>
    <ligand>
        <name>phosphoenolpyruvate</name>
        <dbReference type="ChEBI" id="CHEBI:58702"/>
    </ligand>
</feature>
<evidence type="ECO:0000313" key="10">
    <source>
        <dbReference type="Proteomes" id="UP001219355"/>
    </source>
</evidence>
<keyword evidence="5" id="KW-0104">Cadmium</keyword>
<dbReference type="Gene3D" id="3.20.20.70">
    <property type="entry name" value="Aldolase class I"/>
    <property type="match status" value="1"/>
</dbReference>
<dbReference type="PANTHER" id="PTHR21337">
    <property type="entry name" value="PHOSPHO-2-DEHYDRO-3-DEOXYHEPTONATE ALDOLASE 1, 2"/>
    <property type="match status" value="1"/>
</dbReference>
<dbReference type="AlphaFoldDB" id="A0AAF0IM81"/>
<keyword evidence="5" id="KW-0170">Cobalt</keyword>
<feature type="binding site" evidence="5">
    <location>
        <position position="657"/>
    </location>
    <ligand>
        <name>phosphoenolpyruvate</name>
        <dbReference type="ChEBI" id="CHEBI:58702"/>
    </ligand>
</feature>
<evidence type="ECO:0000256" key="4">
    <source>
        <dbReference type="ARBA" id="ARBA00047508"/>
    </source>
</evidence>
<keyword evidence="6" id="KW-0057">Aromatic amino acid biosynthesis</keyword>
<dbReference type="GO" id="GO:0003849">
    <property type="term" value="F:3-deoxy-7-phosphoheptulonate synthase activity"/>
    <property type="evidence" value="ECO:0007669"/>
    <property type="project" value="UniProtKB-EC"/>
</dbReference>
<sequence>MTSSLLRWAKAIFRRAPSPRLCFPTSGFETVSGSELDEERFEAFKKERYYPINIGDILRFRYQIIGKLGFGVTSTVWLARDLEGHKYVTVKVYTRGEANQEEFQIYKYLNQGNPSHPGYAHVRKALDVFTISRPGGGHHCLVQRPMWDSFKDLLYRNPNHRFTEDLLRAGLMQVFLALDYLHTECKFVHTDIKGDNILQEIEDRAILESFTKAEMENPSPRKFVNGIPVYASRRFDLPKTFGQVVLSDFGSAVRGDERRNRDAQPNVYRSPEVMLKAEWSYPIDIWNVGVMAWDLFEGKHMFHGNDPDGKGYSTHAHLAEVISILGPPPLDMLKRGKRSLEFFTEDAWASKPIKQEVVYEDKEGFQNALQKLQRLPPLVTPYEVVNLKNSLKNVALGKAFVLQGGDCAELFDYCNQDMIEAKIKLILQMSLILIWGANKPVIRIARIAGQFAKPRSSPCETVNGVTMPSFRGDNVNGFDPTPASRTPDPSRLVSAYFHSAATLNYVRGALSSGFADLHSPLDWGLGHVAAPSIKENYERIVSRVTDSLRFMQTVGLDTDRGIETVDFYTSHEGLMLEYEQSLTRLLKHPLKSTPATDKTTTTTTPRIRSSSTHSKPAPASGHYATSAHFLWIGDRTRQLDGAHVEFFRGISNPIGIKIGPSMAPDELVRLLNTVNPSQEIGKVTLISRYGASKIAEYLPAHLKAVQASGHLPVWQCDPMHGNTRATPSGIKTRHFTDILSELRQALEIHRSHGSYLGGMHLELTGEAVTECVGGAAGLTEDGLSERYETFCDPRLNEKQALELAFLVAGFYREELDEPVTNAI</sequence>
<feature type="binding site" evidence="5">
    <location>
        <position position="792"/>
    </location>
    <ligand>
        <name>Mn(2+)</name>
        <dbReference type="ChEBI" id="CHEBI:29035"/>
    </ligand>
</feature>
<evidence type="ECO:0000256" key="2">
    <source>
        <dbReference type="ARBA" id="ARBA00008911"/>
    </source>
</evidence>
<comment type="cofactor">
    <cofactor evidence="5">
        <name>Mn(2+)</name>
        <dbReference type="ChEBI" id="CHEBI:29035"/>
    </cofactor>
    <cofactor evidence="5">
        <name>Co(2+)</name>
        <dbReference type="ChEBI" id="CHEBI:48828"/>
    </cofactor>
    <cofactor evidence="5">
        <name>Cd(2+)</name>
        <dbReference type="ChEBI" id="CHEBI:48775"/>
    </cofactor>
    <text evidence="5">Binds 1 divalent cation per subunit. The enzyme is active with manganese, cobalt or cadmium ions.</text>
</comment>
<dbReference type="Proteomes" id="UP001219355">
    <property type="component" value="Chromosome 3"/>
</dbReference>
<accession>A0AAF0IM81</accession>
<protein>
    <recommendedName>
        <fullName evidence="6">Phospho-2-dehydro-3-deoxyheptonate aldolase</fullName>
        <ecNumber evidence="6">2.5.1.54</ecNumber>
    </recommendedName>
</protein>
<evidence type="ECO:0000256" key="3">
    <source>
        <dbReference type="ARBA" id="ARBA00022679"/>
    </source>
</evidence>
<dbReference type="GO" id="GO:0004672">
    <property type="term" value="F:protein kinase activity"/>
    <property type="evidence" value="ECO:0007669"/>
    <property type="project" value="InterPro"/>
</dbReference>
<dbReference type="PANTHER" id="PTHR21337:SF0">
    <property type="entry name" value="PHOSPHO-2-DEHYDRO-3-DEOXYHEPTONATE ALDOLASE"/>
    <property type="match status" value="1"/>
</dbReference>
<dbReference type="InterPro" id="IPR013785">
    <property type="entry name" value="Aldolase_TIM"/>
</dbReference>
<feature type="region of interest" description="Disordered" evidence="7">
    <location>
        <begin position="591"/>
        <end position="620"/>
    </location>
</feature>